<keyword evidence="3" id="KW-1185">Reference proteome</keyword>
<evidence type="ECO:0000313" key="2">
    <source>
        <dbReference type="EnsemblMetazoa" id="SMAR002330-PA"/>
    </source>
</evidence>
<dbReference type="PANTHER" id="PTHR47160">
    <property type="entry name" value="PUTATIVE-RELATED"/>
    <property type="match status" value="1"/>
</dbReference>
<dbReference type="Proteomes" id="UP000014500">
    <property type="component" value="Unassembled WGS sequence"/>
</dbReference>
<dbReference type="EnsemblMetazoa" id="SMAR002330-RA">
    <property type="protein sequence ID" value="SMAR002330-PA"/>
    <property type="gene ID" value="SMAR002330"/>
</dbReference>
<dbReference type="EMBL" id="JH431096">
    <property type="status" value="NOT_ANNOTATED_CDS"/>
    <property type="molecule type" value="Genomic_DNA"/>
</dbReference>
<feature type="domain" description="MULE transposase" evidence="1">
    <location>
        <begin position="59"/>
        <end position="159"/>
    </location>
</feature>
<name>T1IMW5_STRMM</name>
<dbReference type="Pfam" id="PF10551">
    <property type="entry name" value="MULE"/>
    <property type="match status" value="1"/>
</dbReference>
<sequence>MPIEPKTIDDLVIEDPYTHTLNNEQFLHCDFITDGARHLIFTTAQNFQYLFQATTCLGDGTFRVVPTYFYQLYTLHCEVGITEDNMRMVPVVYCLTTSKTKATYVAIFEKIKTLTLDLIGQELKPKNFITDFEIGAIDAAKRVFPETTMHGCLFHLAKNVFRRVQKYGLQSLYVRKDGIFSLLVR</sequence>
<reference evidence="2" key="2">
    <citation type="submission" date="2015-02" db="UniProtKB">
        <authorList>
            <consortium name="EnsemblMetazoa"/>
        </authorList>
    </citation>
    <scope>IDENTIFICATION</scope>
</reference>
<dbReference type="PANTHER" id="PTHR47160:SF10">
    <property type="entry name" value="MULE TRANSPOSASE DOMAIN-CONTAINING PROTEIN"/>
    <property type="match status" value="1"/>
</dbReference>
<evidence type="ECO:0000313" key="3">
    <source>
        <dbReference type="Proteomes" id="UP000014500"/>
    </source>
</evidence>
<dbReference type="HOGENOM" id="CLU_015060_4_2_1"/>
<proteinExistence type="predicted"/>
<evidence type="ECO:0000259" key="1">
    <source>
        <dbReference type="Pfam" id="PF10551"/>
    </source>
</evidence>
<reference evidence="3" key="1">
    <citation type="submission" date="2011-05" db="EMBL/GenBank/DDBJ databases">
        <authorList>
            <person name="Richards S.R."/>
            <person name="Qu J."/>
            <person name="Jiang H."/>
            <person name="Jhangiani S.N."/>
            <person name="Agravi P."/>
            <person name="Goodspeed R."/>
            <person name="Gross S."/>
            <person name="Mandapat C."/>
            <person name="Jackson L."/>
            <person name="Mathew T."/>
            <person name="Pu L."/>
            <person name="Thornton R."/>
            <person name="Saada N."/>
            <person name="Wilczek-Boney K.B."/>
            <person name="Lee S."/>
            <person name="Kovar C."/>
            <person name="Wu Y."/>
            <person name="Scherer S.E."/>
            <person name="Worley K.C."/>
            <person name="Muzny D.M."/>
            <person name="Gibbs R."/>
        </authorList>
    </citation>
    <scope>NUCLEOTIDE SEQUENCE</scope>
    <source>
        <strain evidence="3">Brora</strain>
    </source>
</reference>
<dbReference type="PhylomeDB" id="T1IMW5"/>
<dbReference type="eggNOG" id="ENOG502T0WF">
    <property type="taxonomic scope" value="Eukaryota"/>
</dbReference>
<dbReference type="OMA" id="SEKCTIF"/>
<organism evidence="2 3">
    <name type="scientific">Strigamia maritima</name>
    <name type="common">European centipede</name>
    <name type="synonym">Geophilus maritimus</name>
    <dbReference type="NCBI Taxonomy" id="126957"/>
    <lineage>
        <taxon>Eukaryota</taxon>
        <taxon>Metazoa</taxon>
        <taxon>Ecdysozoa</taxon>
        <taxon>Arthropoda</taxon>
        <taxon>Myriapoda</taxon>
        <taxon>Chilopoda</taxon>
        <taxon>Pleurostigmophora</taxon>
        <taxon>Geophilomorpha</taxon>
        <taxon>Linotaeniidae</taxon>
        <taxon>Strigamia</taxon>
    </lineage>
</organism>
<dbReference type="InterPro" id="IPR018289">
    <property type="entry name" value="MULE_transposase_dom"/>
</dbReference>
<accession>T1IMW5</accession>
<protein>
    <recommendedName>
        <fullName evidence="1">MULE transposase domain-containing protein</fullName>
    </recommendedName>
</protein>
<dbReference type="AlphaFoldDB" id="T1IMW5"/>